<dbReference type="InterPro" id="IPR013154">
    <property type="entry name" value="ADH-like_N"/>
</dbReference>
<protein>
    <recommendedName>
        <fullName evidence="4">Probable quinone oxidoreductase</fullName>
    </recommendedName>
    <alternativeName>
        <fullName evidence="3">NADPH:quinone reductase</fullName>
    </alternativeName>
</protein>
<reference evidence="7" key="2">
    <citation type="submission" date="2021-05" db="EMBL/GenBank/DDBJ databases">
        <authorList>
            <person name="Moolhuijzen P.M."/>
            <person name="Moffat C.S."/>
        </authorList>
    </citation>
    <scope>NUCLEOTIDE SEQUENCE</scope>
    <source>
        <strain evidence="7">86-124</strain>
    </source>
</reference>
<reference evidence="6 8" key="1">
    <citation type="journal article" date="2018" name="BMC Genomics">
        <title>Comparative genomics of the wheat fungal pathogen Pyrenophora tritici-repentis reveals chromosomal variations and genome plasticity.</title>
        <authorList>
            <person name="Moolhuijzen P."/>
            <person name="See P.T."/>
            <person name="Hane J.K."/>
            <person name="Shi G."/>
            <person name="Liu Z."/>
            <person name="Oliver R.P."/>
            <person name="Moffat C.S."/>
        </authorList>
    </citation>
    <scope>NUCLEOTIDE SEQUENCE [LARGE SCALE GENOMIC DNA]</scope>
    <source>
        <strain evidence="6">M4</strain>
    </source>
</reference>
<dbReference type="EMBL" id="NQIK02000001">
    <property type="protein sequence ID" value="KAF7579120.1"/>
    <property type="molecule type" value="Genomic_DNA"/>
</dbReference>
<dbReference type="GO" id="GO:0035925">
    <property type="term" value="F:mRNA 3'-UTR AU-rich region binding"/>
    <property type="evidence" value="ECO:0007669"/>
    <property type="project" value="TreeGrafter"/>
</dbReference>
<evidence type="ECO:0000313" key="7">
    <source>
        <dbReference type="EMBL" id="KAI1512989.1"/>
    </source>
</evidence>
<dbReference type="Proteomes" id="UP000249757">
    <property type="component" value="Unassembled WGS sequence"/>
</dbReference>
<keyword evidence="9" id="KW-1185">Reference proteome</keyword>
<evidence type="ECO:0000256" key="4">
    <source>
        <dbReference type="ARBA" id="ARBA00070796"/>
    </source>
</evidence>
<gene>
    <name evidence="7" type="ORF">Ptr86124_008009</name>
    <name evidence="6" type="ORF">PtrM4_033600</name>
</gene>
<evidence type="ECO:0000259" key="5">
    <source>
        <dbReference type="SMART" id="SM00829"/>
    </source>
</evidence>
<dbReference type="FunFam" id="3.40.50.720:FF:000053">
    <property type="entry name" value="Quinone oxidoreductase 1"/>
    <property type="match status" value="1"/>
</dbReference>
<dbReference type="AlphaFoldDB" id="A0A316ZR63"/>
<dbReference type="InterPro" id="IPR002364">
    <property type="entry name" value="Quin_OxRdtase/zeta-crystal_CS"/>
</dbReference>
<dbReference type="SUPFAM" id="SSF51735">
    <property type="entry name" value="NAD(P)-binding Rossmann-fold domains"/>
    <property type="match status" value="1"/>
</dbReference>
<sequence>MASLPKTMKAVFIQKTGGTDVLQYADVPVPEPKEGEVLVKNEYIGINYIDTYFRSGVYNPPKFPYILGREGSGTIAAVGPNAPSDLSPGTRVAYLAQHAYAEYTSAPANSTVPIPDSIDTKTAAASILQALTAVTLIRDAHEVKKGDWVLVTAAAGGVGLWLCQLLKSVGAHVIATASTEEKRNLAKANGAEVLLEYHEEDRNLFVKEVLEITGGEGVHAVFDSVGKSTFDSSLAVVRRKGSMVSFGNASGPVEGFSLARLAAKNVKLVRPTLFGYIATREEFQSAAKELWSFIEKDGFNVKIHDVYPLSDIVRATEDIQSRKTTEWARANCPEDSARLPAPRSYEFLRVDFTKGKLHIGSISRKAKKKTTETSKVHFILNRWRPGKVFIMEDNHDRVDESDYHNIKLHEPFSWIWPSLSDPIGMEKFISLINYVFELKG</sequence>
<dbReference type="Pfam" id="PF00107">
    <property type="entry name" value="ADH_zinc_N"/>
    <property type="match status" value="1"/>
</dbReference>
<comment type="caution">
    <text evidence="6">The sequence shown here is derived from an EMBL/GenBank/DDBJ whole genome shotgun (WGS) entry which is preliminary data.</text>
</comment>
<evidence type="ECO:0000256" key="2">
    <source>
        <dbReference type="ARBA" id="ARBA00023002"/>
    </source>
</evidence>
<dbReference type="Gene3D" id="3.40.50.720">
    <property type="entry name" value="NAD(P)-binding Rossmann-like Domain"/>
    <property type="match status" value="1"/>
</dbReference>
<dbReference type="PANTHER" id="PTHR48106:SF13">
    <property type="entry name" value="QUINONE OXIDOREDUCTASE-RELATED"/>
    <property type="match status" value="1"/>
</dbReference>
<dbReference type="InterPro" id="IPR011032">
    <property type="entry name" value="GroES-like_sf"/>
</dbReference>
<dbReference type="Pfam" id="PF08240">
    <property type="entry name" value="ADH_N"/>
    <property type="match status" value="1"/>
</dbReference>
<evidence type="ECO:0000256" key="3">
    <source>
        <dbReference type="ARBA" id="ARBA00043088"/>
    </source>
</evidence>
<evidence type="ECO:0000256" key="1">
    <source>
        <dbReference type="ARBA" id="ARBA00022857"/>
    </source>
</evidence>
<keyword evidence="1" id="KW-0521">NADP</keyword>
<accession>A0A316ZR63</accession>
<dbReference type="OrthoDB" id="48317at2759"/>
<dbReference type="GO" id="GO:0005829">
    <property type="term" value="C:cytosol"/>
    <property type="evidence" value="ECO:0007669"/>
    <property type="project" value="TreeGrafter"/>
</dbReference>
<name>A0A316ZR63_9PLEO</name>
<dbReference type="CDD" id="cd05286">
    <property type="entry name" value="QOR2"/>
    <property type="match status" value="1"/>
</dbReference>
<dbReference type="Proteomes" id="UP000245464">
    <property type="component" value="Chromosome 1"/>
</dbReference>
<dbReference type="GO" id="GO:0008270">
    <property type="term" value="F:zinc ion binding"/>
    <property type="evidence" value="ECO:0007669"/>
    <property type="project" value="InterPro"/>
</dbReference>
<dbReference type="InterPro" id="IPR036291">
    <property type="entry name" value="NAD(P)-bd_dom_sf"/>
</dbReference>
<evidence type="ECO:0000313" key="9">
    <source>
        <dbReference type="Proteomes" id="UP000249757"/>
    </source>
</evidence>
<dbReference type="GO" id="GO:0070402">
    <property type="term" value="F:NADPH binding"/>
    <property type="evidence" value="ECO:0007669"/>
    <property type="project" value="TreeGrafter"/>
</dbReference>
<reference evidence="9" key="4">
    <citation type="journal article" date="2022" name="Microb. Genom.">
        <title>A global pangenome for the wheat fungal pathogen Pyrenophora tritici-repentis and prediction of effector protein structural homology.</title>
        <authorList>
            <person name="Moolhuijzen P.M."/>
            <person name="See P.T."/>
            <person name="Shi G."/>
            <person name="Powell H.R."/>
            <person name="Cockram J."/>
            <person name="Jorgensen L.N."/>
            <person name="Benslimane H."/>
            <person name="Strelkov S.E."/>
            <person name="Turner J."/>
            <person name="Liu Z."/>
            <person name="Moffat C.S."/>
        </authorList>
    </citation>
    <scope>NUCLEOTIDE SEQUENCE [LARGE SCALE GENOMIC DNA]</scope>
</reference>
<dbReference type="SUPFAM" id="SSF50129">
    <property type="entry name" value="GroES-like"/>
    <property type="match status" value="1"/>
</dbReference>
<dbReference type="EMBL" id="NRDI02000010">
    <property type="protein sequence ID" value="KAI1512989.1"/>
    <property type="molecule type" value="Genomic_DNA"/>
</dbReference>
<dbReference type="PANTHER" id="PTHR48106">
    <property type="entry name" value="QUINONE OXIDOREDUCTASE PIG3-RELATED"/>
    <property type="match status" value="1"/>
</dbReference>
<evidence type="ECO:0000313" key="8">
    <source>
        <dbReference type="Proteomes" id="UP000245464"/>
    </source>
</evidence>
<keyword evidence="2" id="KW-0560">Oxidoreductase</keyword>
<organism evidence="6 8">
    <name type="scientific">Pyrenophora tritici-repentis</name>
    <dbReference type="NCBI Taxonomy" id="45151"/>
    <lineage>
        <taxon>Eukaryota</taxon>
        <taxon>Fungi</taxon>
        <taxon>Dikarya</taxon>
        <taxon>Ascomycota</taxon>
        <taxon>Pezizomycotina</taxon>
        <taxon>Dothideomycetes</taxon>
        <taxon>Pleosporomycetidae</taxon>
        <taxon>Pleosporales</taxon>
        <taxon>Pleosporineae</taxon>
        <taxon>Pleosporaceae</taxon>
        <taxon>Pyrenophora</taxon>
    </lineage>
</organism>
<dbReference type="InterPro" id="IPR020843">
    <property type="entry name" value="ER"/>
</dbReference>
<dbReference type="InterPro" id="IPR013149">
    <property type="entry name" value="ADH-like_C"/>
</dbReference>
<feature type="domain" description="Enoyl reductase (ER)" evidence="5">
    <location>
        <begin position="17"/>
        <end position="325"/>
    </location>
</feature>
<dbReference type="SMART" id="SM00829">
    <property type="entry name" value="PKS_ER"/>
    <property type="match status" value="1"/>
</dbReference>
<evidence type="ECO:0000313" key="6">
    <source>
        <dbReference type="EMBL" id="KAF7579120.1"/>
    </source>
</evidence>
<dbReference type="Gene3D" id="3.90.180.10">
    <property type="entry name" value="Medium-chain alcohol dehydrogenases, catalytic domain"/>
    <property type="match status" value="1"/>
</dbReference>
<dbReference type="PROSITE" id="PS01162">
    <property type="entry name" value="QOR_ZETA_CRYSTAL"/>
    <property type="match status" value="1"/>
</dbReference>
<proteinExistence type="predicted"/>
<dbReference type="InterPro" id="IPR047618">
    <property type="entry name" value="QOR-like"/>
</dbReference>
<dbReference type="GO" id="GO:0003960">
    <property type="term" value="F:quinone reductase (NADPH) activity"/>
    <property type="evidence" value="ECO:0007669"/>
    <property type="project" value="InterPro"/>
</dbReference>
<reference evidence="7" key="3">
    <citation type="journal article" date="2022" name="bioRxiv">
        <title>A global pangenome for the wheat fungal pathogen Pyrenophora tritici-repentis and prediction of effector protein structural homology.</title>
        <authorList>
            <person name="Moolhuijzen P."/>
            <person name="See P.T."/>
            <person name="Shi G."/>
            <person name="Powell H.R."/>
            <person name="Cockram J."/>
            <person name="Jorgensen L.N."/>
            <person name="Benslimane H."/>
            <person name="Strelkov S.E."/>
            <person name="Turner J."/>
            <person name="Liu Z."/>
            <person name="Moffat C.S."/>
        </authorList>
    </citation>
    <scope>NUCLEOTIDE SEQUENCE</scope>
    <source>
        <strain evidence="7">86-124</strain>
    </source>
</reference>